<proteinExistence type="inferred from homology"/>
<dbReference type="OrthoDB" id="438431at2759"/>
<evidence type="ECO:0000313" key="4">
    <source>
        <dbReference type="Proteomes" id="UP000037460"/>
    </source>
</evidence>
<keyword evidence="3" id="KW-0560">Oxidoreductase</keyword>
<dbReference type="PANTHER" id="PTHR12366:SF32">
    <property type="entry name" value="ASPARTATE BETA-HYDROXYLASE ISOFORM X1"/>
    <property type="match status" value="1"/>
</dbReference>
<feature type="domain" description="Aspartyl/asparaginy/proline hydroxylase" evidence="2">
    <location>
        <begin position="368"/>
        <end position="541"/>
    </location>
</feature>
<comment type="similarity">
    <text evidence="1">Belongs to the aspartyl/asparaginyl beta-hydroxylase family.</text>
</comment>
<gene>
    <name evidence="3" type="ORF">Ctob_010277</name>
</gene>
<dbReference type="Proteomes" id="UP000037460">
    <property type="component" value="Unassembled WGS sequence"/>
</dbReference>
<dbReference type="GO" id="GO:0062101">
    <property type="term" value="F:peptidyl-aspartic acid 3-dioxygenase activity"/>
    <property type="evidence" value="ECO:0007669"/>
    <property type="project" value="InterPro"/>
</dbReference>
<dbReference type="SUPFAM" id="SSF51197">
    <property type="entry name" value="Clavaminate synthase-like"/>
    <property type="match status" value="1"/>
</dbReference>
<protein>
    <submittedName>
        <fullName evidence="3">Peptide-aspartate beta-dioxygenase</fullName>
    </submittedName>
</protein>
<dbReference type="EMBL" id="JWZX01001820">
    <property type="protein sequence ID" value="KOO32238.1"/>
    <property type="molecule type" value="Genomic_DNA"/>
</dbReference>
<accession>A0A0M0K1H1</accession>
<reference evidence="4" key="1">
    <citation type="journal article" date="2015" name="PLoS Genet.">
        <title>Genome Sequence and Transcriptome Analyses of Chrysochromulina tobin: Metabolic Tools for Enhanced Algal Fitness in the Prominent Order Prymnesiales (Haptophyceae).</title>
        <authorList>
            <person name="Hovde B.T."/>
            <person name="Deodato C.R."/>
            <person name="Hunsperger H.M."/>
            <person name="Ryken S.A."/>
            <person name="Yost W."/>
            <person name="Jha R.K."/>
            <person name="Patterson J."/>
            <person name="Monnat R.J. Jr."/>
            <person name="Barlow S.B."/>
            <person name="Starkenburg S.R."/>
            <person name="Cattolico R.A."/>
        </authorList>
    </citation>
    <scope>NUCLEOTIDE SEQUENCE</scope>
    <source>
        <strain evidence="4">CCMP291</strain>
    </source>
</reference>
<organism evidence="3 4">
    <name type="scientific">Chrysochromulina tobinii</name>
    <dbReference type="NCBI Taxonomy" id="1460289"/>
    <lineage>
        <taxon>Eukaryota</taxon>
        <taxon>Haptista</taxon>
        <taxon>Haptophyta</taxon>
        <taxon>Prymnesiophyceae</taxon>
        <taxon>Prymnesiales</taxon>
        <taxon>Chrysochromulinaceae</taxon>
        <taxon>Chrysochromulina</taxon>
    </lineage>
</organism>
<evidence type="ECO:0000256" key="1">
    <source>
        <dbReference type="ARBA" id="ARBA00007730"/>
    </source>
</evidence>
<dbReference type="Gene3D" id="2.60.120.330">
    <property type="entry name" value="B-lactam Antibiotic, Isopenicillin N Synthase, Chain"/>
    <property type="match status" value="1"/>
</dbReference>
<evidence type="ECO:0000313" key="3">
    <source>
        <dbReference type="EMBL" id="KOO32238.1"/>
    </source>
</evidence>
<dbReference type="PANTHER" id="PTHR12366">
    <property type="entry name" value="ASPARTYL/ASPARAGINYL BETA-HYDROXYLASE"/>
    <property type="match status" value="1"/>
</dbReference>
<comment type="caution">
    <text evidence="3">The sequence shown here is derived from an EMBL/GenBank/DDBJ whole genome shotgun (WGS) entry which is preliminary data.</text>
</comment>
<sequence>MGTRVACPAPLARRAHRSFVGERLALTTCTRRQSQIQHWRLSSAARWNEVSARNEVTCADKEVTCVPGKVVPTTAASGSAPITSPVTAAAAPKALSQTDKFQPWFRQLEAELLAVALDLVRETTGARVDSGAEDVTEEEEEARADEERRMQRTLGQAGYEARRLGQLQQLGQRMGKLAQLLAHDVLPKFPQDPEALFLCASADFLTRKFDSALRAMQRSLLATPEGHCTARELAARHYFVALIAMRIATEAQDPQLKGDEAKPLRPTLPERRRVELEGIIERGLSECMRLDPRHHSAYVDSEMLAELRYPNDAHAKVRLFADMVRSACKTGRYWVHPLQRPMHFYPKLRSQPWWELSEFGWAATLIEHFDEIRREVVRMRQPAGAEARAERWDQVGRTHDAGDRELVEHGLWTELVLLNKDEKVAAMVARNRKMCPITAKLLDGIQCAADMARRGVGEATFSALGGGAHLKPHCGSTNCRLTAHLPLLVPEGGASIRCGDETRQYREGELMIFDDSYEHEVWQSGAPDSVRVVLLIRFWHPDIAPARYPEAFHHMRTLHTKHRRRLLVPPLRKYEPL</sequence>
<evidence type="ECO:0000259" key="2">
    <source>
        <dbReference type="Pfam" id="PF05118"/>
    </source>
</evidence>
<keyword evidence="4" id="KW-1185">Reference proteome</keyword>
<dbReference type="GO" id="GO:0005783">
    <property type="term" value="C:endoplasmic reticulum"/>
    <property type="evidence" value="ECO:0007669"/>
    <property type="project" value="TreeGrafter"/>
</dbReference>
<keyword evidence="3" id="KW-0223">Dioxygenase</keyword>
<dbReference type="Pfam" id="PF05118">
    <property type="entry name" value="Asp_Arg_Hydrox"/>
    <property type="match status" value="1"/>
</dbReference>
<dbReference type="InterPro" id="IPR027443">
    <property type="entry name" value="IPNS-like_sf"/>
</dbReference>
<dbReference type="InterPro" id="IPR007803">
    <property type="entry name" value="Asp/Arg/Pro-Hydrxlase"/>
</dbReference>
<dbReference type="InterPro" id="IPR039038">
    <property type="entry name" value="ASPH"/>
</dbReference>
<dbReference type="AlphaFoldDB" id="A0A0M0K1H1"/>
<name>A0A0M0K1H1_9EUKA</name>